<gene>
    <name evidence="7" type="ORF">M7I_3624</name>
</gene>
<keyword evidence="3 6" id="KW-0812">Transmembrane</keyword>
<feature type="transmembrane region" description="Helical" evidence="6">
    <location>
        <begin position="230"/>
        <end position="255"/>
    </location>
</feature>
<keyword evidence="5 6" id="KW-0472">Membrane</keyword>
<dbReference type="HOGENOM" id="CLU_804230_0_0_1"/>
<comment type="subcellular location">
    <subcellularLocation>
        <location evidence="1">Membrane</location>
        <topology evidence="1">Multi-pass membrane protein</topology>
    </subcellularLocation>
</comment>
<keyword evidence="4 6" id="KW-1133">Transmembrane helix</keyword>
<sequence>MSSSIETGSPPSKEEKMDVPIEKKSLSFMLAYGSVMASAFISTMDTVIVATALPAIAQGLNARSNEAYWLGSGFLFAQASIEWLIAARVFQGIGAGGINACGSMIITDMVSLRERAKYIGILSLASAIGLVSGIMMGAGIAGRASWRIGGVIHPWDSGRVIASIVIAAFGLTVFLFYEHKYAKEPMIPLRIFASRTAAAAFVASFSLGFDLWAMQYYLIQYFLVTKRRSLVGAGVSILPGTVLVPFMAVAGGLLITKLQKFKAVNTAAWFFTTLGFALMTQLKIDSNKGVQYGFQIVYAFGAGVEGHAQFKLARQMMMFQWAGAFDESGFERLESGQGYEERAAV</sequence>
<dbReference type="PANTHER" id="PTHR23501:SF102">
    <property type="entry name" value="DRUG TRANSPORTER, PUTATIVE (AFU_ORTHOLOGUE AFUA_3G08530)-RELATED"/>
    <property type="match status" value="1"/>
</dbReference>
<feature type="transmembrane region" description="Helical" evidence="6">
    <location>
        <begin position="92"/>
        <end position="111"/>
    </location>
</feature>
<feature type="transmembrane region" description="Helical" evidence="6">
    <location>
        <begin position="290"/>
        <end position="308"/>
    </location>
</feature>
<accession>H0ELZ8</accession>
<feature type="transmembrane region" description="Helical" evidence="6">
    <location>
        <begin position="160"/>
        <end position="177"/>
    </location>
</feature>
<dbReference type="Pfam" id="PF07690">
    <property type="entry name" value="MFS_1"/>
    <property type="match status" value="1"/>
</dbReference>
<dbReference type="GO" id="GO:0012505">
    <property type="term" value="C:endomembrane system"/>
    <property type="evidence" value="ECO:0007669"/>
    <property type="project" value="UniProtKB-SubCell"/>
</dbReference>
<evidence type="ECO:0000256" key="3">
    <source>
        <dbReference type="ARBA" id="ARBA00022692"/>
    </source>
</evidence>
<dbReference type="InterPro" id="IPR011701">
    <property type="entry name" value="MFS"/>
</dbReference>
<dbReference type="InterPro" id="IPR036259">
    <property type="entry name" value="MFS_trans_sf"/>
</dbReference>
<comment type="caution">
    <text evidence="7">The sequence shown here is derived from an EMBL/GenBank/DDBJ whole genome shotgun (WGS) entry which is preliminary data.</text>
</comment>
<dbReference type="GO" id="GO:0022857">
    <property type="term" value="F:transmembrane transporter activity"/>
    <property type="evidence" value="ECO:0007669"/>
    <property type="project" value="InterPro"/>
</dbReference>
<reference evidence="7 8" key="1">
    <citation type="journal article" date="2012" name="Eukaryot. Cell">
        <title>Genome sequence of the fungus Glarea lozoyensis: the first genome sequence of a species from the Helotiaceae family.</title>
        <authorList>
            <person name="Youssar L."/>
            <person name="Gruening B.A."/>
            <person name="Erxleben A."/>
            <person name="Guenther S."/>
            <person name="Huettel W."/>
        </authorList>
    </citation>
    <scope>NUCLEOTIDE SEQUENCE [LARGE SCALE GENOMIC DNA]</scope>
    <source>
        <strain evidence="8">ATCC 74030 / MF5533</strain>
    </source>
</reference>
<evidence type="ECO:0000313" key="8">
    <source>
        <dbReference type="Proteomes" id="UP000005446"/>
    </source>
</evidence>
<evidence type="ECO:0000256" key="5">
    <source>
        <dbReference type="ARBA" id="ARBA00023136"/>
    </source>
</evidence>
<feature type="transmembrane region" description="Helical" evidence="6">
    <location>
        <begin position="198"/>
        <end position="218"/>
    </location>
</feature>
<evidence type="ECO:0000313" key="7">
    <source>
        <dbReference type="EMBL" id="EHL00535.1"/>
    </source>
</evidence>
<dbReference type="GO" id="GO:0005886">
    <property type="term" value="C:plasma membrane"/>
    <property type="evidence" value="ECO:0007669"/>
    <property type="project" value="TreeGrafter"/>
</dbReference>
<organism evidence="7 8">
    <name type="scientific">Glarea lozoyensis (strain ATCC 74030 / MF5533)</name>
    <dbReference type="NCBI Taxonomy" id="1104152"/>
    <lineage>
        <taxon>Eukaryota</taxon>
        <taxon>Fungi</taxon>
        <taxon>Dikarya</taxon>
        <taxon>Ascomycota</taxon>
        <taxon>Pezizomycotina</taxon>
        <taxon>Leotiomycetes</taxon>
        <taxon>Helotiales</taxon>
        <taxon>Helotiaceae</taxon>
        <taxon>Glarea</taxon>
    </lineage>
</organism>
<proteinExistence type="inferred from homology"/>
<feature type="transmembrane region" description="Helical" evidence="6">
    <location>
        <begin position="30"/>
        <end position="55"/>
    </location>
</feature>
<evidence type="ECO:0000256" key="1">
    <source>
        <dbReference type="ARBA" id="ARBA00004141"/>
    </source>
</evidence>
<evidence type="ECO:0000256" key="2">
    <source>
        <dbReference type="ARBA" id="ARBA00007520"/>
    </source>
</evidence>
<dbReference type="SUPFAM" id="SSF103473">
    <property type="entry name" value="MFS general substrate transporter"/>
    <property type="match status" value="1"/>
</dbReference>
<dbReference type="InParanoid" id="H0ELZ8"/>
<feature type="transmembrane region" description="Helical" evidence="6">
    <location>
        <begin position="267"/>
        <end position="284"/>
    </location>
</feature>
<dbReference type="EMBL" id="AGUE01000080">
    <property type="protein sequence ID" value="EHL00535.1"/>
    <property type="molecule type" value="Genomic_DNA"/>
</dbReference>
<dbReference type="AlphaFoldDB" id="H0ELZ8"/>
<evidence type="ECO:0000256" key="6">
    <source>
        <dbReference type="SAM" id="Phobius"/>
    </source>
</evidence>
<keyword evidence="8" id="KW-1185">Reference proteome</keyword>
<dbReference type="Gene3D" id="1.20.1250.20">
    <property type="entry name" value="MFS general substrate transporter like domains"/>
    <property type="match status" value="1"/>
</dbReference>
<name>H0ELZ8_GLAL7</name>
<dbReference type="Proteomes" id="UP000005446">
    <property type="component" value="Unassembled WGS sequence"/>
</dbReference>
<dbReference type="PANTHER" id="PTHR23501">
    <property type="entry name" value="MAJOR FACILITATOR SUPERFAMILY"/>
    <property type="match status" value="1"/>
</dbReference>
<protein>
    <submittedName>
        <fullName evidence="7">Putative Uncharacterized transporter C3H1.06c</fullName>
    </submittedName>
</protein>
<dbReference type="OrthoDB" id="10021397at2759"/>
<comment type="similarity">
    <text evidence="2">Belongs to the major facilitator superfamily. TCR/Tet family.</text>
</comment>
<feature type="transmembrane region" description="Helical" evidence="6">
    <location>
        <begin position="118"/>
        <end position="140"/>
    </location>
</feature>
<evidence type="ECO:0000256" key="4">
    <source>
        <dbReference type="ARBA" id="ARBA00022989"/>
    </source>
</evidence>